<feature type="region of interest" description="Disordered" evidence="1">
    <location>
        <begin position="71"/>
        <end position="122"/>
    </location>
</feature>
<reference evidence="3 4" key="1">
    <citation type="journal article" date="2014" name="Genome Announc.">
        <title>Draft Genome Sequence of Streptomyces fradiae ATCC 19609, a Strain Highly Sensitive to Antibiotics.</title>
        <authorList>
            <person name="Bekker O.B."/>
            <person name="Klimina K.M."/>
            <person name="Vatlin A.A."/>
            <person name="Zakharevich N.V."/>
            <person name="Kasianov A.S."/>
            <person name="Danilenko V.N."/>
        </authorList>
    </citation>
    <scope>NUCLEOTIDE SEQUENCE [LARGE SCALE GENOMIC DNA]</scope>
    <source>
        <strain evidence="3 4">ATCC 19609</strain>
    </source>
</reference>
<protein>
    <recommendedName>
        <fullName evidence="5">Secreted protein</fullName>
    </recommendedName>
</protein>
<proteinExistence type="predicted"/>
<evidence type="ECO:0000313" key="3">
    <source>
        <dbReference type="EMBL" id="RKM94068.1"/>
    </source>
</evidence>
<evidence type="ECO:0000256" key="1">
    <source>
        <dbReference type="SAM" id="MobiDB-lite"/>
    </source>
</evidence>
<evidence type="ECO:0008006" key="5">
    <source>
        <dbReference type="Google" id="ProtNLM"/>
    </source>
</evidence>
<sequence>MPPAVPAALPAALPAAVPSAVPAGAAPLPAPAPSVPPVPSVRLCVSVVVFVMTGTVRAEWLRCMGHFAAPCTGQSRRGRRGSGSTSGGGRTSGGHRADIGRTSGGRSETALPHPLTPSGAQPTFVSLSAHSCA</sequence>
<dbReference type="EMBL" id="JNAD02000009">
    <property type="protein sequence ID" value="RKM94068.1"/>
    <property type="molecule type" value="Genomic_DNA"/>
</dbReference>
<evidence type="ECO:0000256" key="2">
    <source>
        <dbReference type="SAM" id="SignalP"/>
    </source>
</evidence>
<keyword evidence="4" id="KW-1185">Reference proteome</keyword>
<dbReference type="Proteomes" id="UP000028058">
    <property type="component" value="Unassembled WGS sequence"/>
</dbReference>
<dbReference type="AlphaFoldDB" id="A0A420V0R5"/>
<keyword evidence="2" id="KW-0732">Signal</keyword>
<name>A0A420V0R5_9ACTN</name>
<accession>A0A420V0R5</accession>
<organism evidence="3 4">
    <name type="scientific">Streptomyces xinghaiensis</name>
    <dbReference type="NCBI Taxonomy" id="1038928"/>
    <lineage>
        <taxon>Bacteria</taxon>
        <taxon>Bacillati</taxon>
        <taxon>Actinomycetota</taxon>
        <taxon>Actinomycetes</taxon>
        <taxon>Kitasatosporales</taxon>
        <taxon>Streptomycetaceae</taxon>
        <taxon>Streptomyces</taxon>
    </lineage>
</organism>
<comment type="caution">
    <text evidence="3">The sequence shown here is derived from an EMBL/GenBank/DDBJ whole genome shotgun (WGS) entry which is preliminary data.</text>
</comment>
<feature type="signal peptide" evidence="2">
    <location>
        <begin position="1"/>
        <end position="25"/>
    </location>
</feature>
<evidence type="ECO:0000313" key="4">
    <source>
        <dbReference type="Proteomes" id="UP000028058"/>
    </source>
</evidence>
<feature type="chain" id="PRO_5043190186" description="Secreted protein" evidence="2">
    <location>
        <begin position="26"/>
        <end position="133"/>
    </location>
</feature>
<gene>
    <name evidence="3" type="ORF">SFRA_019960</name>
</gene>